<dbReference type="AlphaFoldDB" id="A0A091C8T9"/>
<dbReference type="GO" id="GO:0015935">
    <property type="term" value="C:small ribosomal subunit"/>
    <property type="evidence" value="ECO:0007669"/>
    <property type="project" value="TreeGrafter"/>
</dbReference>
<dbReference type="HAMAP" id="MF_00537">
    <property type="entry name" value="Ribosomal_uS14_1"/>
    <property type="match status" value="1"/>
</dbReference>
<dbReference type="Gene3D" id="4.10.830.10">
    <property type="entry name" value="30s Ribosomal Protein S14, Chain N"/>
    <property type="match status" value="1"/>
</dbReference>
<dbReference type="InterPro" id="IPR001209">
    <property type="entry name" value="Ribosomal_uS14"/>
</dbReference>
<comment type="caution">
    <text evidence="7">The sequence shown here is derived from an EMBL/GenBank/DDBJ whole genome shotgun (WGS) entry which is preliminary data.</text>
</comment>
<dbReference type="SUPFAM" id="SSF57716">
    <property type="entry name" value="Glucocorticoid receptor-like (DNA-binding domain)"/>
    <property type="match status" value="1"/>
</dbReference>
<evidence type="ECO:0000256" key="4">
    <source>
        <dbReference type="ARBA" id="ARBA00023274"/>
    </source>
</evidence>
<proteinExistence type="inferred from homology"/>
<gene>
    <name evidence="6" type="primary">rpsN</name>
    <name evidence="7" type="ORF">TMUPMC115_0415</name>
</gene>
<sequence length="89" mass="10383">MAKKSKIAKAKKQRELIEKYADLRQELKQAGDYKALAKLPKDSNPNHYKNRDLIDGRPRAYMRKFGMSRIKFRQLAHQGKIPGVKKASW</sequence>
<evidence type="ECO:0000256" key="3">
    <source>
        <dbReference type="ARBA" id="ARBA00022980"/>
    </source>
</evidence>
<evidence type="ECO:0000313" key="7">
    <source>
        <dbReference type="EMBL" id="KFN93389.1"/>
    </source>
</evidence>
<keyword evidence="2 6" id="KW-0699">rRNA-binding</keyword>
<evidence type="ECO:0000256" key="1">
    <source>
        <dbReference type="ARBA" id="ARBA00009083"/>
    </source>
</evidence>
<comment type="function">
    <text evidence="6">Binds 16S rRNA, required for the assembly of 30S particles and may also be responsible for determining the conformation of the 16S rRNA at the A site.</text>
</comment>
<dbReference type="GO" id="GO:0006412">
    <property type="term" value="P:translation"/>
    <property type="evidence" value="ECO:0007669"/>
    <property type="project" value="UniProtKB-UniRule"/>
</dbReference>
<dbReference type="Proteomes" id="UP000029380">
    <property type="component" value="Unassembled WGS sequence"/>
</dbReference>
<dbReference type="InterPro" id="IPR023036">
    <property type="entry name" value="Ribosomal_uS14_bac/plastid"/>
</dbReference>
<dbReference type="OrthoDB" id="9810484at2"/>
<dbReference type="RefSeq" id="WP_028791107.1">
    <property type="nucleotide sequence ID" value="NZ_JPVU01000039.1"/>
</dbReference>
<dbReference type="GO" id="GO:0019843">
    <property type="term" value="F:rRNA binding"/>
    <property type="evidence" value="ECO:0007669"/>
    <property type="project" value="UniProtKB-UniRule"/>
</dbReference>
<dbReference type="InterPro" id="IPR043140">
    <property type="entry name" value="Ribosomal_uS14_sf"/>
</dbReference>
<keyword evidence="6" id="KW-0694">RNA-binding</keyword>
<dbReference type="GO" id="GO:0005737">
    <property type="term" value="C:cytoplasm"/>
    <property type="evidence" value="ECO:0007669"/>
    <property type="project" value="UniProtKB-ARBA"/>
</dbReference>
<evidence type="ECO:0000313" key="8">
    <source>
        <dbReference type="Proteomes" id="UP000029380"/>
    </source>
</evidence>
<organism evidence="7 8">
    <name type="scientific">Tetragenococcus muriaticus PMC-11-5</name>
    <dbReference type="NCBI Taxonomy" id="1302649"/>
    <lineage>
        <taxon>Bacteria</taxon>
        <taxon>Bacillati</taxon>
        <taxon>Bacillota</taxon>
        <taxon>Bacilli</taxon>
        <taxon>Lactobacillales</taxon>
        <taxon>Enterococcaceae</taxon>
        <taxon>Tetragenococcus</taxon>
    </lineage>
</organism>
<accession>A0A091C8T9</accession>
<comment type="similarity">
    <text evidence="1 6">Belongs to the universal ribosomal protein uS14 family.</text>
</comment>
<name>A0A091C8T9_9ENTE</name>
<keyword evidence="4 6" id="KW-0687">Ribonucleoprotein</keyword>
<evidence type="ECO:0000256" key="2">
    <source>
        <dbReference type="ARBA" id="ARBA00022730"/>
    </source>
</evidence>
<comment type="subunit">
    <text evidence="6">Part of the 30S ribosomal subunit. Contacts proteins S3 and S10.</text>
</comment>
<dbReference type="GO" id="GO:0003735">
    <property type="term" value="F:structural constituent of ribosome"/>
    <property type="evidence" value="ECO:0007669"/>
    <property type="project" value="InterPro"/>
</dbReference>
<dbReference type="Pfam" id="PF00253">
    <property type="entry name" value="Ribosomal_S14"/>
    <property type="match status" value="1"/>
</dbReference>
<dbReference type="NCBIfam" id="NF006477">
    <property type="entry name" value="PRK08881.1"/>
    <property type="match status" value="1"/>
</dbReference>
<evidence type="ECO:0000256" key="6">
    <source>
        <dbReference type="HAMAP-Rule" id="MF_00537"/>
    </source>
</evidence>
<keyword evidence="3 6" id="KW-0689">Ribosomal protein</keyword>
<reference evidence="7 8" key="1">
    <citation type="submission" date="2014-08" db="EMBL/GenBank/DDBJ databases">
        <title>Genome sequence of Tetragenococcus muriaticus.</title>
        <authorList>
            <person name="Chuea-nongthon C."/>
            <person name="Rodtong S."/>
            <person name="Yongsawatdigul J."/>
            <person name="Steele J.L."/>
            <person name="Liu X.-y."/>
            <person name="Speers J."/>
            <person name="Glasner J.D."/>
            <person name="Neeno-Eckwall E.C."/>
        </authorList>
    </citation>
    <scope>NUCLEOTIDE SEQUENCE [LARGE SCALE GENOMIC DNA]</scope>
    <source>
        <strain evidence="7 8">PMC-11-5</strain>
    </source>
</reference>
<evidence type="ECO:0000256" key="5">
    <source>
        <dbReference type="ARBA" id="ARBA00035167"/>
    </source>
</evidence>
<dbReference type="PANTHER" id="PTHR19836:SF19">
    <property type="entry name" value="SMALL RIBOSOMAL SUBUNIT PROTEIN US14M"/>
    <property type="match status" value="1"/>
</dbReference>
<dbReference type="PATRIC" id="fig|1302649.3.peg.415"/>
<dbReference type="PANTHER" id="PTHR19836">
    <property type="entry name" value="30S RIBOSOMAL PROTEIN S14"/>
    <property type="match status" value="1"/>
</dbReference>
<protein>
    <recommendedName>
        <fullName evidence="5 6">Small ribosomal subunit protein uS14</fullName>
    </recommendedName>
</protein>
<dbReference type="EMBL" id="JPVU01000039">
    <property type="protein sequence ID" value="KFN93389.1"/>
    <property type="molecule type" value="Genomic_DNA"/>
</dbReference>